<dbReference type="AlphaFoldDB" id="A0A1G6ULV6"/>
<proteinExistence type="predicted"/>
<feature type="transmembrane region" description="Helical" evidence="8">
    <location>
        <begin position="265"/>
        <end position="284"/>
    </location>
</feature>
<dbReference type="STRING" id="361279.SAMN05421663_110120"/>
<feature type="transmembrane region" description="Helical" evidence="8">
    <location>
        <begin position="156"/>
        <end position="174"/>
    </location>
</feature>
<dbReference type="PROSITE" id="PS50850">
    <property type="entry name" value="MFS"/>
    <property type="match status" value="1"/>
</dbReference>
<reference evidence="11" key="1">
    <citation type="submission" date="2016-10" db="EMBL/GenBank/DDBJ databases">
        <authorList>
            <person name="Varghese N."/>
            <person name="Submissions S."/>
        </authorList>
    </citation>
    <scope>NUCLEOTIDE SEQUENCE [LARGE SCALE GENOMIC DNA]</scope>
    <source>
        <strain evidence="11">DSM 21620</strain>
    </source>
</reference>
<organism evidence="10 11">
    <name type="scientific">Terribacillus halophilus</name>
    <dbReference type="NCBI Taxonomy" id="361279"/>
    <lineage>
        <taxon>Bacteria</taxon>
        <taxon>Bacillati</taxon>
        <taxon>Bacillota</taxon>
        <taxon>Bacilli</taxon>
        <taxon>Bacillales</taxon>
        <taxon>Bacillaceae</taxon>
        <taxon>Terribacillus</taxon>
    </lineage>
</organism>
<feature type="transmembrane region" description="Helical" evidence="8">
    <location>
        <begin position="111"/>
        <end position="135"/>
    </location>
</feature>
<dbReference type="Gene3D" id="1.20.1250.20">
    <property type="entry name" value="MFS general substrate transporter like domains"/>
    <property type="match status" value="2"/>
</dbReference>
<keyword evidence="7 8" id="KW-0472">Membrane</keyword>
<evidence type="ECO:0000256" key="5">
    <source>
        <dbReference type="ARBA" id="ARBA00022692"/>
    </source>
</evidence>
<name>A0A1G6ULV6_9BACI</name>
<feature type="transmembrane region" description="Helical" evidence="8">
    <location>
        <begin position="354"/>
        <end position="374"/>
    </location>
</feature>
<feature type="domain" description="Major facilitator superfamily (MFS) profile" evidence="9">
    <location>
        <begin position="1"/>
        <end position="409"/>
    </location>
</feature>
<evidence type="ECO:0000256" key="8">
    <source>
        <dbReference type="SAM" id="Phobius"/>
    </source>
</evidence>
<dbReference type="InterPro" id="IPR000576">
    <property type="entry name" value="LacY/RafB_perm_fam"/>
</dbReference>
<feature type="transmembrane region" description="Helical" evidence="8">
    <location>
        <begin position="226"/>
        <end position="245"/>
    </location>
</feature>
<keyword evidence="4" id="KW-0997">Cell inner membrane</keyword>
<feature type="transmembrane region" description="Helical" evidence="8">
    <location>
        <begin position="20"/>
        <end position="43"/>
    </location>
</feature>
<feature type="transmembrane region" description="Helical" evidence="8">
    <location>
        <begin position="180"/>
        <end position="197"/>
    </location>
</feature>
<dbReference type="Pfam" id="PF01306">
    <property type="entry name" value="LacY_symp"/>
    <property type="match status" value="1"/>
</dbReference>
<comment type="subcellular location">
    <subcellularLocation>
        <location evidence="1">Cell inner membrane</location>
        <topology evidence="1">Multi-pass membrane protein</topology>
    </subcellularLocation>
</comment>
<dbReference type="GO" id="GO:0030395">
    <property type="term" value="F:lactose binding"/>
    <property type="evidence" value="ECO:0007669"/>
    <property type="project" value="TreeGrafter"/>
</dbReference>
<protein>
    <submittedName>
        <fullName evidence="10">MFS transporter, OHS family, lactose permease</fullName>
    </submittedName>
</protein>
<dbReference type="NCBIfam" id="NF007077">
    <property type="entry name" value="PRK09528.1"/>
    <property type="match status" value="1"/>
</dbReference>
<accession>A0A1G6ULV6</accession>
<keyword evidence="5 8" id="KW-0812">Transmembrane</keyword>
<dbReference type="EMBL" id="FMZB01000010">
    <property type="protein sequence ID" value="SDD42244.1"/>
    <property type="molecule type" value="Genomic_DNA"/>
</dbReference>
<evidence type="ECO:0000256" key="2">
    <source>
        <dbReference type="ARBA" id="ARBA00022448"/>
    </source>
</evidence>
<keyword evidence="11" id="KW-1185">Reference proteome</keyword>
<dbReference type="SUPFAM" id="SSF103473">
    <property type="entry name" value="MFS general substrate transporter"/>
    <property type="match status" value="1"/>
</dbReference>
<dbReference type="GO" id="GO:0015528">
    <property type="term" value="F:lactose:proton symporter activity"/>
    <property type="evidence" value="ECO:0007669"/>
    <property type="project" value="TreeGrafter"/>
</dbReference>
<feature type="transmembrane region" description="Helical" evidence="8">
    <location>
        <begin position="386"/>
        <end position="405"/>
    </location>
</feature>
<dbReference type="InterPro" id="IPR020846">
    <property type="entry name" value="MFS_dom"/>
</dbReference>
<evidence type="ECO:0000256" key="3">
    <source>
        <dbReference type="ARBA" id="ARBA00022475"/>
    </source>
</evidence>
<dbReference type="NCBIfam" id="TIGR00882">
    <property type="entry name" value="2A0105"/>
    <property type="match status" value="1"/>
</dbReference>
<evidence type="ECO:0000256" key="7">
    <source>
        <dbReference type="ARBA" id="ARBA00023136"/>
    </source>
</evidence>
<evidence type="ECO:0000313" key="10">
    <source>
        <dbReference type="EMBL" id="SDD42244.1"/>
    </source>
</evidence>
<dbReference type="GO" id="GO:0005886">
    <property type="term" value="C:plasma membrane"/>
    <property type="evidence" value="ECO:0007669"/>
    <property type="project" value="UniProtKB-SubCell"/>
</dbReference>
<evidence type="ECO:0000256" key="1">
    <source>
        <dbReference type="ARBA" id="ARBA00004429"/>
    </source>
</evidence>
<dbReference type="OrthoDB" id="9150135at2"/>
<dbReference type="PRINTS" id="PR00174">
    <property type="entry name" value="LACYSMPORT"/>
</dbReference>
<feature type="transmembrane region" description="Helical" evidence="8">
    <location>
        <begin position="86"/>
        <end position="105"/>
    </location>
</feature>
<feature type="transmembrane region" description="Helical" evidence="8">
    <location>
        <begin position="296"/>
        <end position="314"/>
    </location>
</feature>
<evidence type="ECO:0000313" key="11">
    <source>
        <dbReference type="Proteomes" id="UP000198666"/>
    </source>
</evidence>
<sequence length="426" mass="47971">MLSNSWEGFGLNTFANKNYWFSSGFLFLFFITWSVWWSFYSIWLNQTLGLTGAETGTIFSVNSFSSLVFMLFYGVVQDKIGTKKHLLWFQSVILMGTGPFIIYLYEPLLLSSFYTGAILGGLYFGAGFTAGVAFLESFTEKISRKYKFEFGKSRMWGSLGYAAATFTAGLLLSINPHLNFWMASVGGVGFFILNYFFKTEVGKEEEKKTTNLSIADILSVFKQKKIWFLILYLFGTTCIYTVYDVQLFPVYFTELFHDAASGQQVYGYLNSFQVIMESAMLFAAPFIVNKVGTKQALILAGFIMGSRIIGSALVDGPIGISLIKLLHAFELPIMLIAVFKYISLNFDQRMSATIYLIGFKISGEIGVIVFSNVIGRMLDSTSFETTFFVLGSIVFTFTVLSMFLLSNNKPKRNKVILYEDDHSNTL</sequence>
<evidence type="ECO:0000256" key="6">
    <source>
        <dbReference type="ARBA" id="ARBA00022989"/>
    </source>
</evidence>
<evidence type="ECO:0000256" key="4">
    <source>
        <dbReference type="ARBA" id="ARBA00022519"/>
    </source>
</evidence>
<evidence type="ECO:0000259" key="9">
    <source>
        <dbReference type="PROSITE" id="PS50850"/>
    </source>
</evidence>
<dbReference type="InterPro" id="IPR036259">
    <property type="entry name" value="MFS_trans_sf"/>
</dbReference>
<keyword evidence="6 8" id="KW-1133">Transmembrane helix</keyword>
<dbReference type="PANTHER" id="PTHR23522:SF10">
    <property type="entry name" value="3-PHENYLPROPIONIC ACID TRANSPORTER-RELATED"/>
    <property type="match status" value="1"/>
</dbReference>
<feature type="transmembrane region" description="Helical" evidence="8">
    <location>
        <begin position="320"/>
        <end position="342"/>
    </location>
</feature>
<dbReference type="Proteomes" id="UP000198666">
    <property type="component" value="Unassembled WGS sequence"/>
</dbReference>
<keyword evidence="3" id="KW-1003">Cell membrane</keyword>
<feature type="transmembrane region" description="Helical" evidence="8">
    <location>
        <begin position="55"/>
        <end position="74"/>
    </location>
</feature>
<keyword evidence="2" id="KW-0813">Transport</keyword>
<dbReference type="PANTHER" id="PTHR23522">
    <property type="entry name" value="BLL5896 PROTEIN"/>
    <property type="match status" value="1"/>
</dbReference>
<gene>
    <name evidence="10" type="ORF">SAMN05421663_110120</name>
</gene>